<name>A0A811GH19_9GAMM</name>
<reference evidence="4 5" key="1">
    <citation type="submission" date="2020-02" db="EMBL/GenBank/DDBJ databases">
        <authorList>
            <person name="Chaudhuri R."/>
        </authorList>
    </citation>
    <scope>NUCLEOTIDE SEQUENCE [LARGE SCALE GENOMIC DNA]</scope>
    <source>
        <strain evidence="4">SFB21</strain>
    </source>
</reference>
<accession>A0A811GH19</accession>
<dbReference type="PANTHER" id="PTHR30328">
    <property type="entry name" value="TRANSCRIPTIONAL REPRESSOR"/>
    <property type="match status" value="1"/>
</dbReference>
<dbReference type="PRINTS" id="PR00455">
    <property type="entry name" value="HTHTETR"/>
</dbReference>
<keyword evidence="1 2" id="KW-0238">DNA-binding</keyword>
<comment type="caution">
    <text evidence="4">The sequence shown here is derived from an EMBL/GenBank/DDBJ whole genome shotgun (WGS) entry which is preliminary data.</text>
</comment>
<dbReference type="GO" id="GO:0003677">
    <property type="term" value="F:DNA binding"/>
    <property type="evidence" value="ECO:0007669"/>
    <property type="project" value="UniProtKB-UniRule"/>
</dbReference>
<dbReference type="Pfam" id="PF00440">
    <property type="entry name" value="TetR_N"/>
    <property type="match status" value="1"/>
</dbReference>
<dbReference type="InterPro" id="IPR050109">
    <property type="entry name" value="HTH-type_TetR-like_transc_reg"/>
</dbReference>
<dbReference type="SUPFAM" id="SSF48498">
    <property type="entry name" value="Tetracyclin repressor-like, C-terminal domain"/>
    <property type="match status" value="1"/>
</dbReference>
<dbReference type="PROSITE" id="PS50977">
    <property type="entry name" value="HTH_TETR_2"/>
    <property type="match status" value="1"/>
</dbReference>
<feature type="domain" description="HTH tetR-type" evidence="3">
    <location>
        <begin position="18"/>
        <end position="78"/>
    </location>
</feature>
<dbReference type="InterPro" id="IPR009057">
    <property type="entry name" value="Homeodomain-like_sf"/>
</dbReference>
<evidence type="ECO:0000259" key="3">
    <source>
        <dbReference type="PROSITE" id="PS50977"/>
    </source>
</evidence>
<protein>
    <submittedName>
        <fullName evidence="4">HTH-type transcriptional repressor NicS</fullName>
    </submittedName>
</protein>
<dbReference type="AlphaFoldDB" id="A0A811GH19"/>
<evidence type="ECO:0000313" key="4">
    <source>
        <dbReference type="EMBL" id="CAB1221624.1"/>
    </source>
</evidence>
<proteinExistence type="predicted"/>
<evidence type="ECO:0000313" key="5">
    <source>
        <dbReference type="Proteomes" id="UP000489961"/>
    </source>
</evidence>
<dbReference type="PANTHER" id="PTHR30328:SF54">
    <property type="entry name" value="HTH-TYPE TRANSCRIPTIONAL REPRESSOR SCO4008"/>
    <property type="match status" value="1"/>
</dbReference>
<evidence type="ECO:0000256" key="1">
    <source>
        <dbReference type="ARBA" id="ARBA00023125"/>
    </source>
</evidence>
<organism evidence="4 5">
    <name type="scientific">Acinetobacter bouvetii</name>
    <dbReference type="NCBI Taxonomy" id="202951"/>
    <lineage>
        <taxon>Bacteria</taxon>
        <taxon>Pseudomonadati</taxon>
        <taxon>Pseudomonadota</taxon>
        <taxon>Gammaproteobacteria</taxon>
        <taxon>Moraxellales</taxon>
        <taxon>Moraxellaceae</taxon>
        <taxon>Acinetobacter</taxon>
    </lineage>
</organism>
<dbReference type="EMBL" id="CADDTS010000048">
    <property type="protein sequence ID" value="CAB1221624.1"/>
    <property type="molecule type" value="Genomic_DNA"/>
</dbReference>
<dbReference type="Proteomes" id="UP000489961">
    <property type="component" value="Unassembled WGS sequence"/>
</dbReference>
<dbReference type="Pfam" id="PF17938">
    <property type="entry name" value="TetR_C_29"/>
    <property type="match status" value="1"/>
</dbReference>
<gene>
    <name evidence="4" type="primary">nicS</name>
    <name evidence="4" type="ORF">SFB21_2900</name>
</gene>
<feature type="DNA-binding region" description="H-T-H motif" evidence="2">
    <location>
        <begin position="41"/>
        <end position="60"/>
    </location>
</feature>
<dbReference type="InterPro" id="IPR036271">
    <property type="entry name" value="Tet_transcr_reg_TetR-rel_C_sf"/>
</dbReference>
<dbReference type="SUPFAM" id="SSF46689">
    <property type="entry name" value="Homeodomain-like"/>
    <property type="match status" value="1"/>
</dbReference>
<dbReference type="InterPro" id="IPR041474">
    <property type="entry name" value="NicS_C"/>
</dbReference>
<dbReference type="RefSeq" id="WP_174560636.1">
    <property type="nucleotide sequence ID" value="NZ_CADDTS010000048.1"/>
</dbReference>
<sequence length="218" mass="25312">MSNKTIASSSKNRSSSEISNRDNILRVALLEFAEKGVSGVRVEHLAKAAQTNIRMIYHYFKSKEQLYVEVLEYTVNELRRSELQLNLDIGTIDPIQGILKLYDFTEEHFSTHRELFRILQFENLNNAENIQKSSAIPLISSHLLHYIEILLHRGVEMRLIKQGIDPLHLYTMIVSLIVFPKSNALTMSFMFKTDLVDGNWQQQHKNMCRQMLESFIKA</sequence>
<dbReference type="Gene3D" id="1.10.357.10">
    <property type="entry name" value="Tetracycline Repressor, domain 2"/>
    <property type="match status" value="1"/>
</dbReference>
<dbReference type="InterPro" id="IPR001647">
    <property type="entry name" value="HTH_TetR"/>
</dbReference>
<evidence type="ECO:0000256" key="2">
    <source>
        <dbReference type="PROSITE-ProRule" id="PRU00335"/>
    </source>
</evidence>